<evidence type="ECO:0000256" key="1">
    <source>
        <dbReference type="SAM" id="MobiDB-lite"/>
    </source>
</evidence>
<evidence type="ECO:0000313" key="3">
    <source>
        <dbReference type="EMBL" id="KTB38077.1"/>
    </source>
</evidence>
<dbReference type="AlphaFoldDB" id="A0A0W0FP44"/>
<dbReference type="eggNOG" id="ENOG502SQDH">
    <property type="taxonomic scope" value="Eukaryota"/>
</dbReference>
<comment type="caution">
    <text evidence="3">The sequence shown here is derived from an EMBL/GenBank/DDBJ whole genome shotgun (WGS) entry which is preliminary data.</text>
</comment>
<feature type="region of interest" description="Disordered" evidence="1">
    <location>
        <begin position="1"/>
        <end position="25"/>
    </location>
</feature>
<feature type="domain" description="Fungal-type protein kinase" evidence="2">
    <location>
        <begin position="529"/>
        <end position="631"/>
    </location>
</feature>
<feature type="domain" description="Fungal-type protein kinase" evidence="2">
    <location>
        <begin position="293"/>
        <end position="463"/>
    </location>
</feature>
<dbReference type="PANTHER" id="PTHR38248:SF2">
    <property type="entry name" value="FUNK1 11"/>
    <property type="match status" value="1"/>
</dbReference>
<name>A0A0W0FP44_MONRR</name>
<dbReference type="SUPFAM" id="SSF56112">
    <property type="entry name" value="Protein kinase-like (PK-like)"/>
    <property type="match status" value="1"/>
</dbReference>
<sequence length="761" mass="87319">MNISQRQTLQKSTQNDPDRSIHSTPQNCGIAGLAEYSTDERTHFLPNLENMNIDLGEKESSSFVDMLKALLARTLMSDDNISTITADLSSDEASKVMQTLQGSTAGLYDDLVSLAIDFCNKDLSTDPNQKGKSEESEDVKLCREMKKSIREYCKASTEAERCKHLVSALNTVLCNFRSHEFRDLITPATMGDSELIFFTNDPAVIGWFEATGELEWPKWRDKINKGSKPRAGLQQRWLDVLQPWELNESKKLLGSERLEKVTEKEDHHAADGPGPGTSSRKRKRGSETDVESTSKSPDMQLAFYALERLSAAWNITHTTGILLQDTKLQLWYYDSQGCIQTHCIDILQQLPLFVVMVMIFQRFNSRMWGVRSIEISCPEESKTYYIIEDTTKGPRFELCGRRPFTAHVSEKQNHSPHPMKTRSKGDVDAEPDPPSEEKFFKAAWPDISRNKEPAILDEAHRRADELLQEPLRSYVKDHIPTVDTWEELSDTSTALIRCFLGLSTENGQVQLWMTCPILEPARKLAPQAFWVALWEAIRCHYILWRIGVAHGDISLSNIMYREVTGKCILNDYDLATLMDPGTEVPDCKGYECTRTRPFMAMDLLKAEGVVGHVYRRYRHDLESFCWVLVWVGACVQDGQEKLTGRYEKMVVGTHDDVHQAKSVLLMNSASYTTNDGYDGLEYVIVDWMTWWREFWWNMDRALLRHRRRGIPVKEEPAEYFVDALVRVVVDVAQQVPMKIDWLSVEVPDSMWRQYQERHALQ</sequence>
<proteinExistence type="predicted"/>
<reference evidence="3 4" key="1">
    <citation type="submission" date="2015-12" db="EMBL/GenBank/DDBJ databases">
        <title>Draft genome sequence of Moniliophthora roreri, the causal agent of frosty pod rot of cacao.</title>
        <authorList>
            <person name="Aime M.C."/>
            <person name="Diaz-Valderrama J.R."/>
            <person name="Kijpornyongpan T."/>
            <person name="Phillips-Mora W."/>
        </authorList>
    </citation>
    <scope>NUCLEOTIDE SEQUENCE [LARGE SCALE GENOMIC DNA]</scope>
    <source>
        <strain evidence="3 4">MCA 2952</strain>
    </source>
</reference>
<accession>A0A0W0FP44</accession>
<evidence type="ECO:0000313" key="4">
    <source>
        <dbReference type="Proteomes" id="UP000054988"/>
    </source>
</evidence>
<feature type="compositionally biased region" description="Polar residues" evidence="1">
    <location>
        <begin position="1"/>
        <end position="15"/>
    </location>
</feature>
<dbReference type="Pfam" id="PF17667">
    <property type="entry name" value="Pkinase_fungal"/>
    <property type="match status" value="2"/>
</dbReference>
<dbReference type="InterPro" id="IPR040976">
    <property type="entry name" value="Pkinase_fungal"/>
</dbReference>
<evidence type="ECO:0000259" key="2">
    <source>
        <dbReference type="Pfam" id="PF17667"/>
    </source>
</evidence>
<organism evidence="3 4">
    <name type="scientific">Moniliophthora roreri</name>
    <name type="common">Frosty pod rot fungus</name>
    <name type="synonym">Monilia roreri</name>
    <dbReference type="NCBI Taxonomy" id="221103"/>
    <lineage>
        <taxon>Eukaryota</taxon>
        <taxon>Fungi</taxon>
        <taxon>Dikarya</taxon>
        <taxon>Basidiomycota</taxon>
        <taxon>Agaricomycotina</taxon>
        <taxon>Agaricomycetes</taxon>
        <taxon>Agaricomycetidae</taxon>
        <taxon>Agaricales</taxon>
        <taxon>Marasmiineae</taxon>
        <taxon>Marasmiaceae</taxon>
        <taxon>Moniliophthora</taxon>
    </lineage>
</organism>
<dbReference type="Gene3D" id="1.10.510.10">
    <property type="entry name" value="Transferase(Phosphotransferase) domain 1"/>
    <property type="match status" value="1"/>
</dbReference>
<gene>
    <name evidence="3" type="ORF">WG66_9353</name>
</gene>
<protein>
    <recommendedName>
        <fullName evidence="2">Fungal-type protein kinase domain-containing protein</fullName>
    </recommendedName>
</protein>
<dbReference type="EMBL" id="LATX01001784">
    <property type="protein sequence ID" value="KTB38077.1"/>
    <property type="molecule type" value="Genomic_DNA"/>
</dbReference>
<feature type="region of interest" description="Disordered" evidence="1">
    <location>
        <begin position="262"/>
        <end position="294"/>
    </location>
</feature>
<feature type="region of interest" description="Disordered" evidence="1">
    <location>
        <begin position="407"/>
        <end position="435"/>
    </location>
</feature>
<dbReference type="PANTHER" id="PTHR38248">
    <property type="entry name" value="FUNK1 6"/>
    <property type="match status" value="1"/>
</dbReference>
<dbReference type="Proteomes" id="UP000054988">
    <property type="component" value="Unassembled WGS sequence"/>
</dbReference>
<dbReference type="InterPro" id="IPR011009">
    <property type="entry name" value="Kinase-like_dom_sf"/>
</dbReference>